<dbReference type="EMBL" id="KJ094030">
    <property type="protein sequence ID" value="AHL19383.1"/>
    <property type="molecule type" value="Genomic_DNA"/>
</dbReference>
<sequence>MIKVEHIRYKPVDFGLSSTTRTSEHYVFKSKRGQKVVTMKIVGNGIRAMPFAKLKKHHLDKVTVLKTFYVPNRKQLAKQLGLSYYNSGKAVQKTVKRLDDIQDSIAVSNAIQALPDHSALRFKLVGEEKTPKTKLNTDGSTNYLIRTSAKLLGEDVNQINLLNVSGVLNKAEAEAEKFLRVLNLYKEATKDD</sequence>
<proteinExistence type="predicted"/>
<gene>
    <name evidence="1" type="ORF">LP083-2_176</name>
</gene>
<reference evidence="1 2" key="1">
    <citation type="journal article" date="2014" name="Appl. Environ. Microbiol.">
        <title>Comparative genomic and morphological analysis of Listeria phages isolated from farm environments.</title>
        <authorList>
            <person name="Denes T."/>
            <person name="Vongkamjan K."/>
            <person name="Ackermann H.W."/>
            <person name="Moreno Switt A.I."/>
            <person name="Wiedmann M."/>
            <person name="den Bakker H.C."/>
        </authorList>
    </citation>
    <scope>NUCLEOTIDE SEQUENCE [LARGE SCALE GENOMIC DNA]</scope>
</reference>
<dbReference type="GeneID" id="19735742"/>
<dbReference type="OrthoDB" id="31758at10239"/>
<protein>
    <submittedName>
        <fullName evidence="1">Uncharacterized protein</fullName>
    </submittedName>
</protein>
<accession>A0A059T5S2</accession>
<dbReference type="KEGG" id="vg:19735742"/>
<dbReference type="Proteomes" id="UP000026997">
    <property type="component" value="Segment"/>
</dbReference>
<dbReference type="RefSeq" id="YP_009044632.1">
    <property type="nucleotide sequence ID" value="NC_024383.1"/>
</dbReference>
<keyword evidence="2" id="KW-1185">Reference proteome</keyword>
<name>A0A059T5S2_9CAUD</name>
<evidence type="ECO:0000313" key="2">
    <source>
        <dbReference type="Proteomes" id="UP000026997"/>
    </source>
</evidence>
<evidence type="ECO:0000313" key="1">
    <source>
        <dbReference type="EMBL" id="AHL19383.1"/>
    </source>
</evidence>
<organism evidence="1 2">
    <name type="scientific">Listeria phage LP-083-2</name>
    <dbReference type="NCBI Taxonomy" id="1458855"/>
    <lineage>
        <taxon>Viruses</taxon>
        <taxon>Duplodnaviria</taxon>
        <taxon>Heunggongvirae</taxon>
        <taxon>Uroviricota</taxon>
        <taxon>Caudoviricetes</taxon>
        <taxon>Herelleviridae</taxon>
        <taxon>Jasinskavirinae</taxon>
        <taxon>Pecentumvirus</taxon>
        <taxon>Pecentumvirus LP0832</taxon>
    </lineage>
</organism>